<accession>A0A401H8V6</accession>
<keyword evidence="3 10" id="KW-0479">Metal-binding</keyword>
<dbReference type="AlphaFoldDB" id="A0A401H8V6"/>
<evidence type="ECO:0000256" key="4">
    <source>
        <dbReference type="ARBA" id="ARBA00022727"/>
    </source>
</evidence>
<evidence type="ECO:0000256" key="8">
    <source>
        <dbReference type="ARBA" id="ARBA00022842"/>
    </source>
</evidence>
<name>A0A401H8V6_AERPX</name>
<keyword evidence="5 10" id="KW-0547">Nucleotide-binding</keyword>
<comment type="caution">
    <text evidence="13">The sequence shown here is derived from an EMBL/GenBank/DDBJ whole genome shotgun (WGS) entry which is preliminary data.</text>
</comment>
<feature type="binding site" evidence="10">
    <location>
        <begin position="42"/>
        <end position="44"/>
    </location>
    <ligand>
        <name>ATP</name>
        <dbReference type="ChEBI" id="CHEBI:30616"/>
    </ligand>
</feature>
<comment type="similarity">
    <text evidence="10">Belongs to the ribose-phosphate pyrophosphokinase family. Class III (archaeal) subfamily.</text>
</comment>
<dbReference type="OrthoDB" id="371997at2157"/>
<dbReference type="GO" id="GO:0006015">
    <property type="term" value="P:5-phosphoribose 1-diphosphate biosynthetic process"/>
    <property type="evidence" value="ECO:0007669"/>
    <property type="project" value="UniProtKB-UniRule"/>
</dbReference>
<comment type="function">
    <text evidence="10">Involved in the biosynthesis of the central metabolite phospho-alpha-D-ribosyl-1-pyrophosphate (PRPP) via the transfer of pyrophosphoryl group from ATP to 1-hydroxyl of ribose-5-phosphate (Rib-5-P).</text>
</comment>
<dbReference type="GO" id="GO:0016301">
    <property type="term" value="F:kinase activity"/>
    <property type="evidence" value="ECO:0007669"/>
    <property type="project" value="UniProtKB-KW"/>
</dbReference>
<dbReference type="GO" id="GO:0005524">
    <property type="term" value="F:ATP binding"/>
    <property type="evidence" value="ECO:0007669"/>
    <property type="project" value="UniProtKB-KW"/>
</dbReference>
<evidence type="ECO:0000256" key="10">
    <source>
        <dbReference type="HAMAP-Rule" id="MF_00583"/>
    </source>
</evidence>
<feature type="binding site" evidence="10">
    <location>
        <begin position="230"/>
        <end position="234"/>
    </location>
    <ligand>
        <name>D-ribose 5-phosphate</name>
        <dbReference type="ChEBI" id="CHEBI:78346"/>
    </ligand>
</feature>
<evidence type="ECO:0000259" key="12">
    <source>
        <dbReference type="Pfam" id="PF13793"/>
    </source>
</evidence>
<evidence type="ECO:0000256" key="2">
    <source>
        <dbReference type="ARBA" id="ARBA00022679"/>
    </source>
</evidence>
<evidence type="ECO:0000256" key="7">
    <source>
        <dbReference type="ARBA" id="ARBA00022840"/>
    </source>
</evidence>
<comment type="cofactor">
    <cofactor evidence="10">
        <name>Mg(2+)</name>
        <dbReference type="ChEBI" id="CHEBI:18420"/>
    </cofactor>
    <text evidence="10">Binds 2 Mg(2+) ions per subunit.</text>
</comment>
<dbReference type="InterPro" id="IPR037514">
    <property type="entry name" value="Rib-P_diPkinase_arc"/>
</dbReference>
<dbReference type="Pfam" id="PF13793">
    <property type="entry name" value="Pribosyltran_N"/>
    <property type="match status" value="1"/>
</dbReference>
<keyword evidence="6 10" id="KW-0418">Kinase</keyword>
<dbReference type="Proteomes" id="UP000291213">
    <property type="component" value="Unassembled WGS sequence"/>
</dbReference>
<keyword evidence="1 10" id="KW-0963">Cytoplasm</keyword>
<dbReference type="HAMAP" id="MF_00583_A">
    <property type="entry name" value="RibP_PPkinase_A"/>
    <property type="match status" value="1"/>
</dbReference>
<keyword evidence="4 10" id="KW-0545">Nucleotide biosynthesis</keyword>
<dbReference type="NCBIfam" id="TIGR01251">
    <property type="entry name" value="ribP_PPkin"/>
    <property type="match status" value="1"/>
</dbReference>
<dbReference type="RefSeq" id="WP_131159931.1">
    <property type="nucleotide sequence ID" value="NZ_BDMD01000033.1"/>
</dbReference>
<comment type="pathway">
    <text evidence="10">Metabolic intermediate biosynthesis; 5-phospho-alpha-D-ribose 1-diphosphate biosynthesis; 5-phospho-alpha-D-ribose 1-diphosphate from D-ribose 5-phosphate (route I): step 1/1.</text>
</comment>
<dbReference type="InterPro" id="IPR029057">
    <property type="entry name" value="PRTase-like"/>
</dbReference>
<feature type="binding site" evidence="10">
    <location>
        <begin position="102"/>
        <end position="103"/>
    </location>
    <ligand>
        <name>ATP</name>
        <dbReference type="ChEBI" id="CHEBI:30616"/>
    </ligand>
</feature>
<dbReference type="SMART" id="SM01400">
    <property type="entry name" value="Pribosyltran_N"/>
    <property type="match status" value="1"/>
</dbReference>
<dbReference type="PANTHER" id="PTHR10210">
    <property type="entry name" value="RIBOSE-PHOSPHATE DIPHOSPHOKINASE FAMILY MEMBER"/>
    <property type="match status" value="1"/>
</dbReference>
<keyword evidence="2 10" id="KW-0808">Transferase</keyword>
<dbReference type="InterPro" id="IPR000836">
    <property type="entry name" value="PRTase_dom"/>
</dbReference>
<comment type="subcellular location">
    <subcellularLocation>
        <location evidence="10">Cytoplasm</location>
    </subcellularLocation>
</comment>
<keyword evidence="7 10" id="KW-0067">ATP-binding</keyword>
<dbReference type="CDD" id="cd06223">
    <property type="entry name" value="PRTases_typeI"/>
    <property type="match status" value="1"/>
</dbReference>
<evidence type="ECO:0000259" key="11">
    <source>
        <dbReference type="Pfam" id="PF00156"/>
    </source>
</evidence>
<dbReference type="GO" id="GO:0005737">
    <property type="term" value="C:cytoplasm"/>
    <property type="evidence" value="ECO:0007669"/>
    <property type="project" value="UniProtKB-SubCell"/>
</dbReference>
<dbReference type="EC" id="2.7.6.1" evidence="10"/>
<proteinExistence type="inferred from homology"/>
<dbReference type="GO" id="GO:0000287">
    <property type="term" value="F:magnesium ion binding"/>
    <property type="evidence" value="ECO:0007669"/>
    <property type="project" value="UniProtKB-UniRule"/>
</dbReference>
<dbReference type="Gene3D" id="3.40.50.2020">
    <property type="match status" value="2"/>
</dbReference>
<feature type="binding site" evidence="10">
    <location>
        <position position="226"/>
    </location>
    <ligand>
        <name>D-ribose 5-phosphate</name>
        <dbReference type="ChEBI" id="CHEBI:78346"/>
    </ligand>
</feature>
<dbReference type="Pfam" id="PF00156">
    <property type="entry name" value="Pribosyltran"/>
    <property type="match status" value="1"/>
</dbReference>
<gene>
    <name evidence="10" type="primary">prs</name>
    <name evidence="13" type="ORF">apy_06310</name>
</gene>
<evidence type="ECO:0000256" key="6">
    <source>
        <dbReference type="ARBA" id="ARBA00022777"/>
    </source>
</evidence>
<comment type="catalytic activity">
    <reaction evidence="9 10">
        <text>D-ribose 5-phosphate + ATP = 5-phospho-alpha-D-ribose 1-diphosphate + AMP + H(+)</text>
        <dbReference type="Rhea" id="RHEA:15609"/>
        <dbReference type="ChEBI" id="CHEBI:15378"/>
        <dbReference type="ChEBI" id="CHEBI:30616"/>
        <dbReference type="ChEBI" id="CHEBI:58017"/>
        <dbReference type="ChEBI" id="CHEBI:78346"/>
        <dbReference type="ChEBI" id="CHEBI:456215"/>
        <dbReference type="EC" id="2.7.6.1"/>
    </reaction>
</comment>
<evidence type="ECO:0000313" key="13">
    <source>
        <dbReference type="EMBL" id="GBF08906.1"/>
    </source>
</evidence>
<dbReference type="EMBL" id="BDMD01000033">
    <property type="protein sequence ID" value="GBF08906.1"/>
    <property type="molecule type" value="Genomic_DNA"/>
</dbReference>
<evidence type="ECO:0000256" key="5">
    <source>
        <dbReference type="ARBA" id="ARBA00022741"/>
    </source>
</evidence>
<evidence type="ECO:0000256" key="3">
    <source>
        <dbReference type="ARBA" id="ARBA00022723"/>
    </source>
</evidence>
<feature type="binding site" evidence="10">
    <location>
        <position position="136"/>
    </location>
    <ligand>
        <name>Mg(2+)</name>
        <dbReference type="ChEBI" id="CHEBI:18420"/>
        <label>1</label>
    </ligand>
</feature>
<feature type="active site" evidence="10">
    <location>
        <position position="199"/>
    </location>
</feature>
<evidence type="ECO:0000256" key="9">
    <source>
        <dbReference type="ARBA" id="ARBA00049535"/>
    </source>
</evidence>
<dbReference type="InterPro" id="IPR029099">
    <property type="entry name" value="Pribosyltran_N"/>
</dbReference>
<dbReference type="GO" id="GO:0004749">
    <property type="term" value="F:ribose phosphate diphosphokinase activity"/>
    <property type="evidence" value="ECO:0007669"/>
    <property type="project" value="UniProtKB-UniRule"/>
</dbReference>
<feature type="binding site" evidence="10">
    <location>
        <position position="175"/>
    </location>
    <ligand>
        <name>Mg(2+)</name>
        <dbReference type="ChEBI" id="CHEBI:18420"/>
        <label>2</label>
    </ligand>
</feature>
<dbReference type="GO" id="GO:0006164">
    <property type="term" value="P:purine nucleotide biosynthetic process"/>
    <property type="evidence" value="ECO:0007669"/>
    <property type="project" value="TreeGrafter"/>
</dbReference>
<feature type="domain" description="Ribose-phosphate pyrophosphokinase N-terminal" evidence="12">
    <location>
        <begin position="14"/>
        <end position="126"/>
    </location>
</feature>
<evidence type="ECO:0000256" key="1">
    <source>
        <dbReference type="ARBA" id="ARBA00022490"/>
    </source>
</evidence>
<feature type="domain" description="Phosphoribosyltransferase" evidence="11">
    <location>
        <begin position="168"/>
        <end position="256"/>
    </location>
</feature>
<feature type="binding site" evidence="10">
    <location>
        <position position="201"/>
    </location>
    <ligand>
        <name>D-ribose 5-phosphate</name>
        <dbReference type="ChEBI" id="CHEBI:78346"/>
    </ligand>
</feature>
<keyword evidence="8 10" id="KW-0460">Magnesium</keyword>
<dbReference type="UniPathway" id="UPA00087">
    <property type="reaction ID" value="UER00172"/>
</dbReference>
<reference evidence="13 14" key="1">
    <citation type="submission" date="2017-02" db="EMBL/GenBank/DDBJ databases">
        <title>isolation and characterization of a novel temperate virus Aeropyrum globular virus 1 infecting hyperthermophilic archaeon Aeropyrum.</title>
        <authorList>
            <person name="Yumiya M."/>
            <person name="Yoshida T."/>
            <person name="Sako Y."/>
        </authorList>
    </citation>
    <scope>NUCLEOTIDE SEQUENCE [LARGE SCALE GENOMIC DNA]</scope>
    <source>
        <strain evidence="13 14">YK1-12-2013</strain>
    </source>
</reference>
<dbReference type="InterPro" id="IPR005946">
    <property type="entry name" value="Rib-P_diPkinase"/>
</dbReference>
<organism evidence="13 14">
    <name type="scientific">Aeropyrum pernix</name>
    <dbReference type="NCBI Taxonomy" id="56636"/>
    <lineage>
        <taxon>Archaea</taxon>
        <taxon>Thermoproteota</taxon>
        <taxon>Thermoprotei</taxon>
        <taxon>Desulfurococcales</taxon>
        <taxon>Desulfurococcaceae</taxon>
        <taxon>Aeropyrum</taxon>
    </lineage>
</organism>
<dbReference type="GO" id="GO:0002189">
    <property type="term" value="C:ribose phosphate diphosphokinase complex"/>
    <property type="evidence" value="ECO:0007669"/>
    <property type="project" value="TreeGrafter"/>
</dbReference>
<evidence type="ECO:0000313" key="14">
    <source>
        <dbReference type="Proteomes" id="UP000291213"/>
    </source>
</evidence>
<dbReference type="PANTHER" id="PTHR10210:SF32">
    <property type="entry name" value="RIBOSE-PHOSPHATE PYROPHOSPHOKINASE 2"/>
    <property type="match status" value="1"/>
</dbReference>
<protein>
    <recommendedName>
        <fullName evidence="10">Ribose-phosphate pyrophosphokinase</fullName>
        <shortName evidence="10">RPPK</shortName>
        <ecNumber evidence="10">2.7.6.1</ecNumber>
    </recommendedName>
    <alternativeName>
        <fullName evidence="10">5-phospho-D-ribosyl alpha-1-diphosphate synthase</fullName>
    </alternativeName>
    <alternativeName>
        <fullName evidence="10">Phosphoribosyl diphosphate synthase</fullName>
    </alternativeName>
    <alternativeName>
        <fullName evidence="10">Phosphoribosyl pyrophosphate synthase</fullName>
        <shortName evidence="10">P-Rib-PP synthase</shortName>
        <shortName evidence="10">PRPP synthase</shortName>
        <shortName evidence="10">PRPPase</shortName>
    </alternativeName>
</protein>
<sequence length="309" mass="33607">MEGPEQWVIVGGWGSASAEFSEGLSRNMGLKLVKPVFKLFPDEEEYVRIEGDISGFTGAIVVQSFERPASRSLVYSLLIADALKEAGVSRIVLMAPYMGYTRQDRVFLPGEPVSVRAVMRALTSSGYNALASIEVHKEYVLDYFDGSTLNIFPFTYMLKETGIPCGDNTIIVAPDKGSLPRVERLARETGCRSYGYLVKERDRITGEVRLAKSTVDPRGKDAIVVDDIISTGGTIALASRWLLENGANSVFVLAAHYLGIGNAEEKMMKAGVSRVVTGNTLPRKPSKIVTYVDLTGLAAGQLTKLVSNL</sequence>
<dbReference type="SUPFAM" id="SSF53271">
    <property type="entry name" value="PRTase-like"/>
    <property type="match status" value="1"/>
</dbReference>